<comment type="caution">
    <text evidence="2">The sequence shown here is derived from an EMBL/GenBank/DDBJ whole genome shotgun (WGS) entry which is preliminary data.</text>
</comment>
<gene>
    <name evidence="2" type="ORF">A4X06_0g8486</name>
</gene>
<dbReference type="EMBL" id="LWDE02001884">
    <property type="protein sequence ID" value="KAE8239145.1"/>
    <property type="molecule type" value="Genomic_DNA"/>
</dbReference>
<accession>A0A8X7MKV5</accession>
<feature type="non-terminal residue" evidence="2">
    <location>
        <position position="396"/>
    </location>
</feature>
<reference evidence="2" key="2">
    <citation type="journal article" date="2019" name="IMA Fungus">
        <title>Genome sequencing and comparison of five Tilletia species to identify candidate genes for the detection of regulated species infecting wheat.</title>
        <authorList>
            <person name="Nguyen H.D.T."/>
            <person name="Sultana T."/>
            <person name="Kesanakurti P."/>
            <person name="Hambleton S."/>
        </authorList>
    </citation>
    <scope>NUCLEOTIDE SEQUENCE</scope>
    <source>
        <strain evidence="2">DAOMC 236426</strain>
    </source>
</reference>
<name>A0A8X7MKV5_9BASI</name>
<feature type="region of interest" description="Disordered" evidence="1">
    <location>
        <begin position="213"/>
        <end position="256"/>
    </location>
</feature>
<keyword evidence="3" id="KW-1185">Reference proteome</keyword>
<evidence type="ECO:0000313" key="3">
    <source>
        <dbReference type="Proteomes" id="UP000077684"/>
    </source>
</evidence>
<feature type="compositionally biased region" description="Low complexity" evidence="1">
    <location>
        <begin position="222"/>
        <end position="256"/>
    </location>
</feature>
<dbReference type="AlphaFoldDB" id="A0A8X7MKV5"/>
<dbReference type="Proteomes" id="UP000077684">
    <property type="component" value="Unassembled WGS sequence"/>
</dbReference>
<organism evidence="2 3">
    <name type="scientific">Tilletia controversa</name>
    <name type="common">dwarf bunt fungus</name>
    <dbReference type="NCBI Taxonomy" id="13291"/>
    <lineage>
        <taxon>Eukaryota</taxon>
        <taxon>Fungi</taxon>
        <taxon>Dikarya</taxon>
        <taxon>Basidiomycota</taxon>
        <taxon>Ustilaginomycotina</taxon>
        <taxon>Exobasidiomycetes</taxon>
        <taxon>Tilletiales</taxon>
        <taxon>Tilletiaceae</taxon>
        <taxon>Tilletia</taxon>
    </lineage>
</organism>
<protein>
    <submittedName>
        <fullName evidence="2">Uncharacterized protein</fullName>
    </submittedName>
</protein>
<proteinExistence type="predicted"/>
<evidence type="ECO:0000313" key="2">
    <source>
        <dbReference type="EMBL" id="KAE8239145.1"/>
    </source>
</evidence>
<reference evidence="2" key="1">
    <citation type="submission" date="2016-04" db="EMBL/GenBank/DDBJ databases">
        <authorList>
            <person name="Nguyen H.D."/>
            <person name="Samba Siva P."/>
            <person name="Cullis J."/>
            <person name="Levesque C.A."/>
            <person name="Hambleton S."/>
        </authorList>
    </citation>
    <scope>NUCLEOTIDE SEQUENCE</scope>
    <source>
        <strain evidence="2">DAOMC 236426</strain>
    </source>
</reference>
<sequence length="396" mass="43269">MRPNSSDAQHAPLLSSRSDDLCAPASICCPASSRRFVPRPHPRVDEADSGPPVRVFFPLLFILWFIPWAPSTQAQHPRVHGTVSRRDSGGTHGGVVGFNASKRIKGPVSAAGLLPVRVLIIPHTSYHTTHILPFMDETPVKNALIRIIVFGACNSSRAGDKSSYAKAASIVTLRYTTPHLFNPSTDEAYYDAVDLVCSAAVLHHTPALDVVDEVSDGHDSDTTTNNTSPTSSTNSNSTTNSTSSEGSNSTTGAPDTAAASNNSLALAGWKDPRLFDQRVSFLLTFVPPTLTGVPKHWFITNLFLQNLPGFAQRRLGSMLRLQSEVFEDPELRREVHEYCDLYDGPGGTNLLIAAASQWVNFSVREAPRKKNTSGRVHKRPYFFQLFLVSPLTPYFT</sequence>
<evidence type="ECO:0000256" key="1">
    <source>
        <dbReference type="SAM" id="MobiDB-lite"/>
    </source>
</evidence>